<gene>
    <name evidence="1" type="ORF">L3X38_037581</name>
</gene>
<organism evidence="1 2">
    <name type="scientific">Prunus dulcis</name>
    <name type="common">Almond</name>
    <name type="synonym">Amygdalus dulcis</name>
    <dbReference type="NCBI Taxonomy" id="3755"/>
    <lineage>
        <taxon>Eukaryota</taxon>
        <taxon>Viridiplantae</taxon>
        <taxon>Streptophyta</taxon>
        <taxon>Embryophyta</taxon>
        <taxon>Tracheophyta</taxon>
        <taxon>Spermatophyta</taxon>
        <taxon>Magnoliopsida</taxon>
        <taxon>eudicotyledons</taxon>
        <taxon>Gunneridae</taxon>
        <taxon>Pentapetalae</taxon>
        <taxon>rosids</taxon>
        <taxon>fabids</taxon>
        <taxon>Rosales</taxon>
        <taxon>Rosaceae</taxon>
        <taxon>Amygdaloideae</taxon>
        <taxon>Amygdaleae</taxon>
        <taxon>Prunus</taxon>
    </lineage>
</organism>
<name>A0AAD4YQU4_PRUDU</name>
<reference evidence="1 2" key="1">
    <citation type="journal article" date="2022" name="G3 (Bethesda)">
        <title>Whole-genome sequence and methylome profiling of the almond [Prunus dulcis (Mill.) D.A. Webb] cultivar 'Nonpareil'.</title>
        <authorList>
            <person name="D'Amico-Willman K.M."/>
            <person name="Ouma W.Z."/>
            <person name="Meulia T."/>
            <person name="Sideli G.M."/>
            <person name="Gradziel T.M."/>
            <person name="Fresnedo-Ramirez J."/>
        </authorList>
    </citation>
    <scope>NUCLEOTIDE SEQUENCE [LARGE SCALE GENOMIC DNA]</scope>
    <source>
        <strain evidence="1">Clone GOH B32 T37-40</strain>
    </source>
</reference>
<dbReference type="Proteomes" id="UP001054821">
    <property type="component" value="Chromosome 7"/>
</dbReference>
<evidence type="ECO:0000313" key="1">
    <source>
        <dbReference type="EMBL" id="KAI5317874.1"/>
    </source>
</evidence>
<evidence type="ECO:0000313" key="2">
    <source>
        <dbReference type="Proteomes" id="UP001054821"/>
    </source>
</evidence>
<keyword evidence="2" id="KW-1185">Reference proteome</keyword>
<accession>A0AAD4YQU4</accession>
<comment type="caution">
    <text evidence="1">The sequence shown here is derived from an EMBL/GenBank/DDBJ whole genome shotgun (WGS) entry which is preliminary data.</text>
</comment>
<dbReference type="AlphaFoldDB" id="A0AAD4YQU4"/>
<dbReference type="EMBL" id="JAJFAZ020000007">
    <property type="protein sequence ID" value="KAI5317874.1"/>
    <property type="molecule type" value="Genomic_DNA"/>
</dbReference>
<protein>
    <submittedName>
        <fullName evidence="1">Uncharacterized protein</fullName>
    </submittedName>
</protein>
<proteinExistence type="predicted"/>
<sequence length="81" mass="9033">MATVKKAREWSTQVKDLLDARTTGPKVDKPSSARDACVSDLLKTNFLLSSSACAKLVDQIHQTRAFFWRSDSRFASKSILT</sequence>